<proteinExistence type="predicted"/>
<accession>A0AAV9AWL4</accession>
<name>A0AAV9AWL4_ACOGR</name>
<feature type="domain" description="INO80 complex subunit B-like conserved region" evidence="2">
    <location>
        <begin position="261"/>
        <end position="341"/>
    </location>
</feature>
<evidence type="ECO:0000256" key="1">
    <source>
        <dbReference type="SAM" id="MobiDB-lite"/>
    </source>
</evidence>
<sequence>MHNAKGITNVALEVGKGSDWRNINRQIFGQSQVDVCSNSLGVSNGLSDKVVINDFSEADPKPGHQTHGLLTQEIGVTKDNSKNGCVHTAREKITPTIPSIQNRSTRKNSRKKPYKEQAIQKITKKAVVKIQAFEPVCSSTGVLKRRIHGNDCNKSDFCHNHQSHKKRKSHDAHNEGYKDAPLRRSSRFLKIGLVEDTQNSDLGLVVKSETCPKHELVGPSVSEKSYALECHHAFHPLTEADSKAASKDLFHGQKQKLPDLEGQLKKLEAAQRHRMKVEMAAREIQAAVIKKILGQGSNREKRFHQGQTQMEQDKARKPLQSNTIRWVMGPTGTIVSFSEESELQRLFVPSTCRYPLPRERCAGPTCTNTYKYRDSKSNLPLCSLQCYQAVNEGIQPVTTC</sequence>
<protein>
    <recommendedName>
        <fullName evidence="2">INO80 complex subunit B-like conserved region domain-containing protein</fullName>
    </recommendedName>
</protein>
<evidence type="ECO:0000259" key="2">
    <source>
        <dbReference type="SMART" id="SM01406"/>
    </source>
</evidence>
<keyword evidence="4" id="KW-1185">Reference proteome</keyword>
<dbReference type="Pfam" id="PF04795">
    <property type="entry name" value="PAPA-1"/>
    <property type="match status" value="1"/>
</dbReference>
<dbReference type="CDD" id="cd23021">
    <property type="entry name" value="zf-HIT_IN80B"/>
    <property type="match status" value="1"/>
</dbReference>
<dbReference type="InterPro" id="IPR006880">
    <property type="entry name" value="INO80B_C"/>
</dbReference>
<feature type="region of interest" description="Disordered" evidence="1">
    <location>
        <begin position="157"/>
        <end position="178"/>
    </location>
</feature>
<dbReference type="PANTHER" id="PTHR21561">
    <property type="entry name" value="INO80 COMPLEX SUBUNIT B"/>
    <property type="match status" value="1"/>
</dbReference>
<reference evidence="3" key="1">
    <citation type="journal article" date="2023" name="Nat. Commun.">
        <title>Diploid and tetraploid genomes of Acorus and the evolution of monocots.</title>
        <authorList>
            <person name="Ma L."/>
            <person name="Liu K.W."/>
            <person name="Li Z."/>
            <person name="Hsiao Y.Y."/>
            <person name="Qi Y."/>
            <person name="Fu T."/>
            <person name="Tang G.D."/>
            <person name="Zhang D."/>
            <person name="Sun W.H."/>
            <person name="Liu D.K."/>
            <person name="Li Y."/>
            <person name="Chen G.Z."/>
            <person name="Liu X.D."/>
            <person name="Liao X.Y."/>
            <person name="Jiang Y.T."/>
            <person name="Yu X."/>
            <person name="Hao Y."/>
            <person name="Huang J."/>
            <person name="Zhao X.W."/>
            <person name="Ke S."/>
            <person name="Chen Y.Y."/>
            <person name="Wu W.L."/>
            <person name="Hsu J.L."/>
            <person name="Lin Y.F."/>
            <person name="Huang M.D."/>
            <person name="Li C.Y."/>
            <person name="Huang L."/>
            <person name="Wang Z.W."/>
            <person name="Zhao X."/>
            <person name="Zhong W.Y."/>
            <person name="Peng D.H."/>
            <person name="Ahmad S."/>
            <person name="Lan S."/>
            <person name="Zhang J.S."/>
            <person name="Tsai W.C."/>
            <person name="Van de Peer Y."/>
            <person name="Liu Z.J."/>
        </authorList>
    </citation>
    <scope>NUCLEOTIDE SEQUENCE</scope>
    <source>
        <strain evidence="3">SCP</strain>
    </source>
</reference>
<dbReference type="Pfam" id="PF04438">
    <property type="entry name" value="zf-HIT"/>
    <property type="match status" value="1"/>
</dbReference>
<dbReference type="GO" id="GO:0006338">
    <property type="term" value="P:chromatin remodeling"/>
    <property type="evidence" value="ECO:0007669"/>
    <property type="project" value="InterPro"/>
</dbReference>
<comment type="caution">
    <text evidence="3">The sequence shown here is derived from an EMBL/GenBank/DDBJ whole genome shotgun (WGS) entry which is preliminary data.</text>
</comment>
<dbReference type="SMART" id="SM01406">
    <property type="entry name" value="PAPA-1"/>
    <property type="match status" value="1"/>
</dbReference>
<organism evidence="3 4">
    <name type="scientific">Acorus gramineus</name>
    <name type="common">Dwarf sweet flag</name>
    <dbReference type="NCBI Taxonomy" id="55184"/>
    <lineage>
        <taxon>Eukaryota</taxon>
        <taxon>Viridiplantae</taxon>
        <taxon>Streptophyta</taxon>
        <taxon>Embryophyta</taxon>
        <taxon>Tracheophyta</taxon>
        <taxon>Spermatophyta</taxon>
        <taxon>Magnoliopsida</taxon>
        <taxon>Liliopsida</taxon>
        <taxon>Acoraceae</taxon>
        <taxon>Acorus</taxon>
    </lineage>
</organism>
<dbReference type="Proteomes" id="UP001179952">
    <property type="component" value="Unassembled WGS sequence"/>
</dbReference>
<dbReference type="InterPro" id="IPR007529">
    <property type="entry name" value="Znf_HIT"/>
</dbReference>
<feature type="region of interest" description="Disordered" evidence="1">
    <location>
        <begin position="93"/>
        <end position="116"/>
    </location>
</feature>
<feature type="compositionally biased region" description="Basic residues" evidence="1">
    <location>
        <begin position="161"/>
        <end position="170"/>
    </location>
</feature>
<dbReference type="EMBL" id="JAUJYN010000006">
    <property type="protein sequence ID" value="KAK1268520.1"/>
    <property type="molecule type" value="Genomic_DNA"/>
</dbReference>
<evidence type="ECO:0000313" key="3">
    <source>
        <dbReference type="EMBL" id="KAK1268520.1"/>
    </source>
</evidence>
<dbReference type="PANTHER" id="PTHR21561:SF12">
    <property type="entry name" value="INO80 COMPLEX SUBUNIT B"/>
    <property type="match status" value="1"/>
</dbReference>
<dbReference type="AlphaFoldDB" id="A0AAV9AWL4"/>
<gene>
    <name evidence="3" type="ORF">QJS04_geneDACA005080</name>
</gene>
<feature type="compositionally biased region" description="Basic residues" evidence="1">
    <location>
        <begin position="104"/>
        <end position="113"/>
    </location>
</feature>
<dbReference type="InterPro" id="IPR029523">
    <property type="entry name" value="INO80B/Ies2"/>
</dbReference>
<reference evidence="3" key="2">
    <citation type="submission" date="2023-06" db="EMBL/GenBank/DDBJ databases">
        <authorList>
            <person name="Ma L."/>
            <person name="Liu K.-W."/>
            <person name="Li Z."/>
            <person name="Hsiao Y.-Y."/>
            <person name="Qi Y."/>
            <person name="Fu T."/>
            <person name="Tang G."/>
            <person name="Zhang D."/>
            <person name="Sun W.-H."/>
            <person name="Liu D.-K."/>
            <person name="Li Y."/>
            <person name="Chen G.-Z."/>
            <person name="Liu X.-D."/>
            <person name="Liao X.-Y."/>
            <person name="Jiang Y.-T."/>
            <person name="Yu X."/>
            <person name="Hao Y."/>
            <person name="Huang J."/>
            <person name="Zhao X.-W."/>
            <person name="Ke S."/>
            <person name="Chen Y.-Y."/>
            <person name="Wu W.-L."/>
            <person name="Hsu J.-L."/>
            <person name="Lin Y.-F."/>
            <person name="Huang M.-D."/>
            <person name="Li C.-Y."/>
            <person name="Huang L."/>
            <person name="Wang Z.-W."/>
            <person name="Zhao X."/>
            <person name="Zhong W.-Y."/>
            <person name="Peng D.-H."/>
            <person name="Ahmad S."/>
            <person name="Lan S."/>
            <person name="Zhang J.-S."/>
            <person name="Tsai W.-C."/>
            <person name="Van De Peer Y."/>
            <person name="Liu Z.-J."/>
        </authorList>
    </citation>
    <scope>NUCLEOTIDE SEQUENCE</scope>
    <source>
        <strain evidence="3">SCP</strain>
        <tissue evidence="3">Leaves</tissue>
    </source>
</reference>
<feature type="region of interest" description="Disordered" evidence="1">
    <location>
        <begin position="298"/>
        <end position="318"/>
    </location>
</feature>
<dbReference type="GO" id="GO:0031011">
    <property type="term" value="C:Ino80 complex"/>
    <property type="evidence" value="ECO:0007669"/>
    <property type="project" value="InterPro"/>
</dbReference>
<evidence type="ECO:0000313" key="4">
    <source>
        <dbReference type="Proteomes" id="UP001179952"/>
    </source>
</evidence>